<dbReference type="EMBL" id="JH651384">
    <property type="protein sequence ID" value="EIJ33017.1"/>
    <property type="molecule type" value="Genomic_DNA"/>
</dbReference>
<organism evidence="1 2">
    <name type="scientific">Thiothrix nivea (strain ATCC 35100 / DSM 5205 / JP2)</name>
    <dbReference type="NCBI Taxonomy" id="870187"/>
    <lineage>
        <taxon>Bacteria</taxon>
        <taxon>Pseudomonadati</taxon>
        <taxon>Pseudomonadota</taxon>
        <taxon>Gammaproteobacteria</taxon>
        <taxon>Thiotrichales</taxon>
        <taxon>Thiotrichaceae</taxon>
        <taxon>Thiothrix</taxon>
    </lineage>
</organism>
<name>A0A656H9Y5_THINJ</name>
<keyword evidence="2" id="KW-1185">Reference proteome</keyword>
<dbReference type="InterPro" id="IPR045397">
    <property type="entry name" value="TumE-like"/>
</dbReference>
<gene>
    <name evidence="1" type="ORF">Thini_0363</name>
</gene>
<evidence type="ECO:0000313" key="1">
    <source>
        <dbReference type="EMBL" id="EIJ33017.1"/>
    </source>
</evidence>
<proteinExistence type="predicted"/>
<accession>A0A656H9Y5</accession>
<dbReference type="Proteomes" id="UP000005317">
    <property type="component" value="Unassembled WGS sequence"/>
</dbReference>
<evidence type="ECO:0000313" key="2">
    <source>
        <dbReference type="Proteomes" id="UP000005317"/>
    </source>
</evidence>
<dbReference type="AlphaFoldDB" id="A0A656H9Y5"/>
<sequence>MPEAKLTLRRKARYDDGAIREMVIWELPESVPGSQHSYKYRFFYGKDGKRIIGYDNERGKGDHKHVNDVEIPYTFTSFGS</sequence>
<dbReference type="Pfam" id="PF20126">
    <property type="entry name" value="TumE"/>
    <property type="match status" value="1"/>
</dbReference>
<reference evidence="2" key="1">
    <citation type="journal article" date="2011" name="Stand. Genomic Sci.">
        <title>Genome sequence of the filamentous, gliding Thiothrix nivea neotype strain (JP2(T)).</title>
        <authorList>
            <person name="Lapidus A."/>
            <person name="Nolan M."/>
            <person name="Lucas S."/>
            <person name="Glavina Del Rio T."/>
            <person name="Tice H."/>
            <person name="Cheng J.F."/>
            <person name="Tapia R."/>
            <person name="Han C."/>
            <person name="Goodwin L."/>
            <person name="Pitluck S."/>
            <person name="Liolios K."/>
            <person name="Pagani I."/>
            <person name="Ivanova N."/>
            <person name="Huntemann M."/>
            <person name="Mavromatis K."/>
            <person name="Mikhailova N."/>
            <person name="Pati A."/>
            <person name="Chen A."/>
            <person name="Palaniappan K."/>
            <person name="Land M."/>
            <person name="Brambilla E.M."/>
            <person name="Rohde M."/>
            <person name="Abt B."/>
            <person name="Verbarg S."/>
            <person name="Goker M."/>
            <person name="Bristow J."/>
            <person name="Eisen J.A."/>
            <person name="Markowitz V."/>
            <person name="Hugenholtz P."/>
            <person name="Kyrpides N.C."/>
            <person name="Klenk H.P."/>
            <person name="Woyke T."/>
        </authorList>
    </citation>
    <scope>NUCLEOTIDE SEQUENCE [LARGE SCALE GENOMIC DNA]</scope>
    <source>
        <strain evidence="2">ATCC 35100 / DSM 5205 / JP2</strain>
    </source>
</reference>
<protein>
    <submittedName>
        <fullName evidence="1">Uncharacterized protein</fullName>
    </submittedName>
</protein>